<dbReference type="GO" id="GO:0046677">
    <property type="term" value="P:response to antibiotic"/>
    <property type="evidence" value="ECO:0007669"/>
    <property type="project" value="InterPro"/>
</dbReference>
<dbReference type="Gene3D" id="3.40.1660.10">
    <property type="entry name" value="EreA-like (biosynthetic domain)"/>
    <property type="match status" value="1"/>
</dbReference>
<gene>
    <name evidence="1" type="ORF">CLV63_11383</name>
</gene>
<dbReference type="Gene3D" id="3.30.1870.10">
    <property type="entry name" value="EreA-like, domain 2"/>
    <property type="match status" value="1"/>
</dbReference>
<dbReference type="CDD" id="cd14728">
    <property type="entry name" value="Ere-like"/>
    <property type="match status" value="1"/>
</dbReference>
<protein>
    <submittedName>
        <fullName evidence="1">Erythromycin esterase</fullName>
    </submittedName>
</protein>
<dbReference type="SUPFAM" id="SSF159501">
    <property type="entry name" value="EreA/ChaN-like"/>
    <property type="match status" value="1"/>
</dbReference>
<organism evidence="1 2">
    <name type="scientific">Murinocardiopsis flavida</name>
    <dbReference type="NCBI Taxonomy" id="645275"/>
    <lineage>
        <taxon>Bacteria</taxon>
        <taxon>Bacillati</taxon>
        <taxon>Actinomycetota</taxon>
        <taxon>Actinomycetes</taxon>
        <taxon>Streptosporangiales</taxon>
        <taxon>Nocardiopsidaceae</taxon>
        <taxon>Murinocardiopsis</taxon>
    </lineage>
</organism>
<keyword evidence="2" id="KW-1185">Reference proteome</keyword>
<evidence type="ECO:0000313" key="2">
    <source>
        <dbReference type="Proteomes" id="UP000240542"/>
    </source>
</evidence>
<sequence length="425" mass="45944">MTDLPDLATWVRDHAFTAETLDPSAPLDDLEPLRALVGDARVVAIGESSHLVKEFYLFRHRMLRFLAERCGFTVLAFEAPFTEAHAVDSYVRGGPGTAAAVAAEGIAMGLGDCAEMHDLLDWMREYNRTAAVPLGFAGLDVPGSLGSPLPALHVLDGYVRWAEPDALGLVERATELAGRFHGGGIAPMEYYSGLPQADRDELTVLLSRLLSRVEIAAAAGRGGERRREHSSALHHLRGAWKLDHAHREIAEYGIESASSTRDAFLAESVLRLLDEGGPDTRVVVACHNWHIQRTEVEQEGPYVMRPQGNHLAAELGNDYVAIGVTSGTGDTGYFHGAPETPLGFEFRAMPLPPPEKNSIEAAFDTRHPLAVADLRAARGAVRDGDSVRGMRMVEYFLDLPVMAAFDAVAHVAQTHRATPGAPAPG</sequence>
<accession>A0A2P8DFD1</accession>
<dbReference type="PANTHER" id="PTHR31299">
    <property type="entry name" value="ESTERASE, PUTATIVE (AFU_ORTHOLOGUE AFUA_1G05850)-RELATED"/>
    <property type="match status" value="1"/>
</dbReference>
<proteinExistence type="predicted"/>
<name>A0A2P8DFD1_9ACTN</name>
<dbReference type="PANTHER" id="PTHR31299:SF0">
    <property type="entry name" value="ESTERASE, PUTATIVE (AFU_ORTHOLOGUE AFUA_1G05850)-RELATED"/>
    <property type="match status" value="1"/>
</dbReference>
<evidence type="ECO:0000313" key="1">
    <source>
        <dbReference type="EMBL" id="PSK95920.1"/>
    </source>
</evidence>
<dbReference type="Proteomes" id="UP000240542">
    <property type="component" value="Unassembled WGS sequence"/>
</dbReference>
<dbReference type="Gene3D" id="1.20.1440.30">
    <property type="entry name" value="Biosynthetic Protein domain"/>
    <property type="match status" value="1"/>
</dbReference>
<dbReference type="OrthoDB" id="9810066at2"/>
<dbReference type="EMBL" id="PYGA01000013">
    <property type="protein sequence ID" value="PSK95920.1"/>
    <property type="molecule type" value="Genomic_DNA"/>
</dbReference>
<reference evidence="1 2" key="1">
    <citation type="submission" date="2018-03" db="EMBL/GenBank/DDBJ databases">
        <title>Genomic Encyclopedia of Archaeal and Bacterial Type Strains, Phase II (KMG-II): from individual species to whole genera.</title>
        <authorList>
            <person name="Goeker M."/>
        </authorList>
    </citation>
    <scope>NUCLEOTIDE SEQUENCE [LARGE SCALE GENOMIC DNA]</scope>
    <source>
        <strain evidence="1 2">DSM 45312</strain>
    </source>
</reference>
<dbReference type="InterPro" id="IPR007815">
    <property type="entry name" value="Emycin_Estase"/>
</dbReference>
<dbReference type="RefSeq" id="WP_106584377.1">
    <property type="nucleotide sequence ID" value="NZ_PYGA01000013.1"/>
</dbReference>
<comment type="caution">
    <text evidence="1">The sequence shown here is derived from an EMBL/GenBank/DDBJ whole genome shotgun (WGS) entry which is preliminary data.</text>
</comment>
<dbReference type="InterPro" id="IPR052036">
    <property type="entry name" value="Hydrolase/PRTase-associated"/>
</dbReference>
<dbReference type="AlphaFoldDB" id="A0A2P8DFD1"/>
<dbReference type="Pfam" id="PF05139">
    <property type="entry name" value="Erythro_esteras"/>
    <property type="match status" value="1"/>
</dbReference>